<sequence>MKYFLPILILLFACISFTFAQPATQPAVPVAYTVYLIGDVGAPSLTIQEPTLALLQNQLEVSDTASAVIYLGDNIYQKGLPDSAERKRKESEQYLLEQLKITDHFPGQVFFIPGNHDWARSGRKGWERIKNQEFFVENYLKRGNVFLPDNGCPGPVEIPLGDSLVLIVLDTQWFIHAWDKPGEDSDCEAKTADQVLVQLDDIVKRNLHKQILVTSHHPMYTYGSHGGYYTAKQHLFPLTDLNEDLYIPLPVLGSIYPLYRTLFGDPQDTPHPKYRLMRKALINIFSQHPSIIHAAGHEHTLQHIVRDSMNFIVSGAGCKQSHVADGKYAQFADIGEGFGKLKYYANGEVWLEFWKPEMEGPEGTLVYAKKLQVRPLKDQLSEEEKWKNIDLTDSTVTVQASNQYKTSVLGKTFLGENYRAIWSQPVKVPLLDIGQAQGGLTILQRGGGMQTKSLRLENPAGREYTLRSIEKYASGAVPEALKNTFAVDLVQDQISASHPYAFMVIPTLAKAANIYHTNPRLVYIPDDPRLGKQRSAFANTLALFEERPAGEGEDITIEGLKNAKKLYSTTKVLEKLQEDHDNHIDQLAVLRARLFDLVIGDWDRHDDQWRWAGFDQHKDMVFKPIPRDRDQAFFVNEGLLPKLASRKWIMPKIQGFGSRVRDVNTFMHNARYFDRSFLTEPSLEQWTAMADSLQQDLTDEVIATALRQWPESIYKLSADNVAAKLKSRRDQLQREATKYYLFLAKAVDITGSDKREYFEVTRLNNKQTQVTVSKMDKHGKRGEVVYSRVFNKGETKEIRLYGFGGEDIFQVSGQVSKGILVRIIGGNENDQITDVSKVGGLFKKTKVYDTRKGNQLVLNSESRNLTSDDPDINAYNRKAFQYNYIGPLASIEYNLDDGIFWGAGVLYRTHGFRKEPYAMQHSLMFNYAPLTSSYHLRYRGIFTDVIGKMDLDVDFDRKKPNYVTNFFGLGNETPYSLPEEGIDYYRVRFTHTTLKTLLRSQIGGFGTVYFGPTYQSVDVESTPGRFVADFSRNGLTPDSFEEKHYAGANVGLLLDKRDNTQMPTEGIVLGIDANVNKGVKPTANDFGQIYSSLALYFTFRVPAQITMATRVGAGRSFGNYEFFQAQVLSGNTNLRGFRKTRFAGESSFFHNLELRMKLFSFRSYLFPGQVGLIGFNDVGRVWLDGETSAKWHHGYGGGIYVAPLSKVVLSAMVGFSKEEVLPLIKAGFLF</sequence>
<evidence type="ECO:0000313" key="8">
    <source>
        <dbReference type="EMBL" id="MDO1448776.1"/>
    </source>
</evidence>
<evidence type="ECO:0000256" key="3">
    <source>
        <dbReference type="ARBA" id="ARBA00022801"/>
    </source>
</evidence>
<evidence type="ECO:0000256" key="4">
    <source>
        <dbReference type="ARBA" id="ARBA00023136"/>
    </source>
</evidence>
<keyword evidence="9" id="KW-1185">Reference proteome</keyword>
<keyword evidence="4" id="KW-0472">Membrane</keyword>
<feature type="domain" description="Bacterial surface antigen (D15)" evidence="7">
    <location>
        <begin position="1001"/>
        <end position="1193"/>
    </location>
</feature>
<dbReference type="Gene3D" id="3.60.21.10">
    <property type="match status" value="2"/>
</dbReference>
<dbReference type="InterPro" id="IPR004843">
    <property type="entry name" value="Calcineurin-like_PHP"/>
</dbReference>
<organism evidence="8 9">
    <name type="scientific">Rhodocytophaga aerolata</name>
    <dbReference type="NCBI Taxonomy" id="455078"/>
    <lineage>
        <taxon>Bacteria</taxon>
        <taxon>Pseudomonadati</taxon>
        <taxon>Bacteroidota</taxon>
        <taxon>Cytophagia</taxon>
        <taxon>Cytophagales</taxon>
        <taxon>Rhodocytophagaceae</taxon>
        <taxon>Rhodocytophaga</taxon>
    </lineage>
</organism>
<evidence type="ECO:0000259" key="7">
    <source>
        <dbReference type="Pfam" id="PF01103"/>
    </source>
</evidence>
<dbReference type="Proteomes" id="UP001168528">
    <property type="component" value="Unassembled WGS sequence"/>
</dbReference>
<dbReference type="InterPro" id="IPR000184">
    <property type="entry name" value="Bac_surfAg_D15"/>
</dbReference>
<evidence type="ECO:0000256" key="2">
    <source>
        <dbReference type="ARBA" id="ARBA00022729"/>
    </source>
</evidence>
<dbReference type="Gene3D" id="2.40.160.50">
    <property type="entry name" value="membrane protein fhac: a member of the omp85/tpsb transporter family"/>
    <property type="match status" value="1"/>
</dbReference>
<dbReference type="InterPro" id="IPR029052">
    <property type="entry name" value="Metallo-depent_PP-like"/>
</dbReference>
<name>A0ABT8R9L0_9BACT</name>
<feature type="chain" id="PRO_5047059377" evidence="5">
    <location>
        <begin position="21"/>
        <end position="1230"/>
    </location>
</feature>
<protein>
    <submittedName>
        <fullName evidence="8">BamA/TamA family outer membrane protein</fullName>
    </submittedName>
</protein>
<comment type="subcellular location">
    <subcellularLocation>
        <location evidence="1">Membrane</location>
    </subcellularLocation>
</comment>
<proteinExistence type="predicted"/>
<dbReference type="Pfam" id="PF01103">
    <property type="entry name" value="Omp85"/>
    <property type="match status" value="1"/>
</dbReference>
<evidence type="ECO:0000256" key="5">
    <source>
        <dbReference type="SAM" id="SignalP"/>
    </source>
</evidence>
<dbReference type="PANTHER" id="PTHR10161:SF14">
    <property type="entry name" value="TARTRATE-RESISTANT ACID PHOSPHATASE TYPE 5"/>
    <property type="match status" value="1"/>
</dbReference>
<keyword evidence="2 5" id="KW-0732">Signal</keyword>
<dbReference type="Pfam" id="PF00149">
    <property type="entry name" value="Metallophos"/>
    <property type="match status" value="1"/>
</dbReference>
<feature type="signal peptide" evidence="5">
    <location>
        <begin position="1"/>
        <end position="20"/>
    </location>
</feature>
<evidence type="ECO:0000256" key="1">
    <source>
        <dbReference type="ARBA" id="ARBA00004370"/>
    </source>
</evidence>
<comment type="caution">
    <text evidence="8">The sequence shown here is derived from an EMBL/GenBank/DDBJ whole genome shotgun (WGS) entry which is preliminary data.</text>
</comment>
<evidence type="ECO:0000259" key="6">
    <source>
        <dbReference type="Pfam" id="PF00149"/>
    </source>
</evidence>
<evidence type="ECO:0000313" key="9">
    <source>
        <dbReference type="Proteomes" id="UP001168528"/>
    </source>
</evidence>
<keyword evidence="3" id="KW-0378">Hydrolase</keyword>
<dbReference type="SUPFAM" id="SSF56300">
    <property type="entry name" value="Metallo-dependent phosphatases"/>
    <property type="match status" value="1"/>
</dbReference>
<dbReference type="InterPro" id="IPR051558">
    <property type="entry name" value="Metallophosphoesterase_PAP"/>
</dbReference>
<dbReference type="RefSeq" id="WP_302039578.1">
    <property type="nucleotide sequence ID" value="NZ_JAUKPO010000014.1"/>
</dbReference>
<accession>A0ABT8R9L0</accession>
<reference evidence="8" key="1">
    <citation type="submission" date="2023-07" db="EMBL/GenBank/DDBJ databases">
        <title>The genome sequence of Rhodocytophaga aerolata KACC 12507.</title>
        <authorList>
            <person name="Zhang X."/>
        </authorList>
    </citation>
    <scope>NUCLEOTIDE SEQUENCE</scope>
    <source>
        <strain evidence="8">KACC 12507</strain>
    </source>
</reference>
<gene>
    <name evidence="8" type="ORF">Q0590_21040</name>
</gene>
<dbReference type="EMBL" id="JAUKPO010000014">
    <property type="protein sequence ID" value="MDO1448776.1"/>
    <property type="molecule type" value="Genomic_DNA"/>
</dbReference>
<feature type="domain" description="Calcineurin-like phosphoesterase" evidence="6">
    <location>
        <begin position="33"/>
        <end position="232"/>
    </location>
</feature>
<dbReference type="PANTHER" id="PTHR10161">
    <property type="entry name" value="TARTRATE-RESISTANT ACID PHOSPHATASE TYPE 5"/>
    <property type="match status" value="1"/>
</dbReference>